<evidence type="ECO:0000313" key="10">
    <source>
        <dbReference type="EMBL" id="KKQ18698.1"/>
    </source>
</evidence>
<accession>A0A0G0FI22</accession>
<feature type="binding site" evidence="8">
    <location>
        <position position="130"/>
    </location>
    <ligand>
        <name>L-tryptophan</name>
        <dbReference type="ChEBI" id="CHEBI:57912"/>
    </ligand>
</feature>
<evidence type="ECO:0000256" key="6">
    <source>
        <dbReference type="ARBA" id="ARBA00023146"/>
    </source>
</evidence>
<dbReference type="PROSITE" id="PS00178">
    <property type="entry name" value="AA_TRNA_LIGASE_I"/>
    <property type="match status" value="1"/>
</dbReference>
<comment type="function">
    <text evidence="8">Catalyzes the attachment of tryptophan to tRNA(Trp).</text>
</comment>
<evidence type="ECO:0000256" key="7">
    <source>
        <dbReference type="ARBA" id="ARBA00049929"/>
    </source>
</evidence>
<proteinExistence type="inferred from homology"/>
<dbReference type="InterPro" id="IPR050203">
    <property type="entry name" value="Trp-tRNA_synthetase"/>
</dbReference>
<dbReference type="GO" id="GO:0006436">
    <property type="term" value="P:tryptophanyl-tRNA aminoacylation"/>
    <property type="evidence" value="ECO:0007669"/>
    <property type="project" value="UniProtKB-UniRule"/>
</dbReference>
<dbReference type="Pfam" id="PF00579">
    <property type="entry name" value="tRNA-synt_1b"/>
    <property type="match status" value="1"/>
</dbReference>
<dbReference type="InterPro" id="IPR002306">
    <property type="entry name" value="Trp-tRNA-ligase"/>
</dbReference>
<keyword evidence="5 8" id="KW-0648">Protein biosynthesis</keyword>
<comment type="caution">
    <text evidence="10">The sequence shown here is derived from an EMBL/GenBank/DDBJ whole genome shotgun (WGS) entry which is preliminary data.</text>
</comment>
<keyword evidence="3 8" id="KW-0547">Nucleotide-binding</keyword>
<dbReference type="NCBIfam" id="TIGR00233">
    <property type="entry name" value="trpS"/>
    <property type="match status" value="1"/>
</dbReference>
<keyword evidence="4 8" id="KW-0067">ATP-binding</keyword>
<evidence type="ECO:0000256" key="5">
    <source>
        <dbReference type="ARBA" id="ARBA00022917"/>
    </source>
</evidence>
<comment type="similarity">
    <text evidence="1 8 9">Belongs to the class-I aminoacyl-tRNA synthetase family.</text>
</comment>
<comment type="subcellular location">
    <subcellularLocation>
        <location evidence="8">Cytoplasm</location>
    </subcellularLocation>
</comment>
<dbReference type="Gene3D" id="1.10.240.10">
    <property type="entry name" value="Tyrosyl-Transfer RNA Synthetase"/>
    <property type="match status" value="1"/>
</dbReference>
<protein>
    <recommendedName>
        <fullName evidence="8">Tryptophan--tRNA ligase</fullName>
        <ecNumber evidence="8">6.1.1.2</ecNumber>
    </recommendedName>
    <alternativeName>
        <fullName evidence="8">Tryptophanyl-tRNA synthetase</fullName>
        <shortName evidence="8">TrpRS</shortName>
    </alternativeName>
</protein>
<feature type="binding site" evidence="8">
    <location>
        <position position="180"/>
    </location>
    <ligand>
        <name>ATP</name>
        <dbReference type="ChEBI" id="CHEBI:30616"/>
    </ligand>
</feature>
<dbReference type="EC" id="6.1.1.2" evidence="8"/>
<dbReference type="CDD" id="cd00806">
    <property type="entry name" value="TrpRS_core"/>
    <property type="match status" value="1"/>
</dbReference>
<dbReference type="PANTHER" id="PTHR43766:SF1">
    <property type="entry name" value="TRYPTOPHAN--TRNA LIGASE, MITOCHONDRIAL"/>
    <property type="match status" value="1"/>
</dbReference>
<evidence type="ECO:0000256" key="9">
    <source>
        <dbReference type="RuleBase" id="RU363036"/>
    </source>
</evidence>
<keyword evidence="2 8" id="KW-0436">Ligase</keyword>
<comment type="subunit">
    <text evidence="8">Homodimer.</text>
</comment>
<dbReference type="Gene3D" id="3.40.50.620">
    <property type="entry name" value="HUPs"/>
    <property type="match status" value="1"/>
</dbReference>
<evidence type="ECO:0000256" key="1">
    <source>
        <dbReference type="ARBA" id="ARBA00005594"/>
    </source>
</evidence>
<dbReference type="InterPro" id="IPR001412">
    <property type="entry name" value="aa-tRNA-synth_I_CS"/>
</dbReference>
<feature type="short sequence motif" description="'HIGH' region" evidence="8">
    <location>
        <begin position="9"/>
        <end position="17"/>
    </location>
</feature>
<reference evidence="10 11" key="1">
    <citation type="journal article" date="2015" name="Nature">
        <title>rRNA introns, odd ribosomes, and small enigmatic genomes across a large radiation of phyla.</title>
        <authorList>
            <person name="Brown C.T."/>
            <person name="Hug L.A."/>
            <person name="Thomas B.C."/>
            <person name="Sharon I."/>
            <person name="Castelle C.J."/>
            <person name="Singh A."/>
            <person name="Wilkins M.J."/>
            <person name="Williams K.H."/>
            <person name="Banfield J.F."/>
        </authorList>
    </citation>
    <scope>NUCLEOTIDE SEQUENCE [LARGE SCALE GENOMIC DNA]</scope>
</reference>
<dbReference type="PRINTS" id="PR01039">
    <property type="entry name" value="TRNASYNTHTRP"/>
</dbReference>
<sequence>MRIFSGIQPSGVVHLGNYLGAMKNWAKLQTENETIFCIVDYHAITVNYPKEEMPQRIISAAKDVLASGIDPNKSTLFLQSDISEHTELAWLLNTITTMGELTRMTQYKEKAQKNEERVGLFDYPVLMAADILLYKAEGVPVGEDQVQHVEITRDLARRFNTKFGETFPEPKALLTEAKRVGSLSGEGKMSKSDAPNTYIALTDDPETIHQKIASATTDDGKNPEISAGTLNLINLYDELVGSAEAGKFLMQRKNGTIKYSEFKPILAEAIIKELEPFQKRRAEISDNEVKKILKEGAEKLRPLAQKTILEVKEKMGLVI</sequence>
<feature type="binding site" evidence="8">
    <location>
        <begin position="188"/>
        <end position="192"/>
    </location>
    <ligand>
        <name>ATP</name>
        <dbReference type="ChEBI" id="CHEBI:30616"/>
    </ligand>
</feature>
<dbReference type="InterPro" id="IPR024109">
    <property type="entry name" value="Trp-tRNA-ligase_bac-type"/>
</dbReference>
<dbReference type="PANTHER" id="PTHR43766">
    <property type="entry name" value="TRYPTOPHAN--TRNA LIGASE, MITOCHONDRIAL"/>
    <property type="match status" value="1"/>
</dbReference>
<feature type="binding site" evidence="8">
    <location>
        <begin position="142"/>
        <end position="144"/>
    </location>
    <ligand>
        <name>ATP</name>
        <dbReference type="ChEBI" id="CHEBI:30616"/>
    </ligand>
</feature>
<gene>
    <name evidence="8" type="primary">trpS</name>
    <name evidence="10" type="ORF">US31_C0002G0043</name>
</gene>
<dbReference type="InterPro" id="IPR002305">
    <property type="entry name" value="aa-tRNA-synth_Ic"/>
</dbReference>
<dbReference type="GO" id="GO:0005829">
    <property type="term" value="C:cytosol"/>
    <property type="evidence" value="ECO:0007669"/>
    <property type="project" value="TreeGrafter"/>
</dbReference>
<evidence type="ECO:0000256" key="3">
    <source>
        <dbReference type="ARBA" id="ARBA00022741"/>
    </source>
</evidence>
<keyword evidence="8" id="KW-0963">Cytoplasm</keyword>
<feature type="short sequence motif" description="'KMSKS' region" evidence="8">
    <location>
        <begin position="188"/>
        <end position="192"/>
    </location>
</feature>
<dbReference type="PATRIC" id="fig|1618331.3.peg.122"/>
<dbReference type="SUPFAM" id="SSF52374">
    <property type="entry name" value="Nucleotidylyl transferase"/>
    <property type="match status" value="1"/>
</dbReference>
<comment type="catalytic activity">
    <reaction evidence="7 8">
        <text>tRNA(Trp) + L-tryptophan + ATP = L-tryptophyl-tRNA(Trp) + AMP + diphosphate + H(+)</text>
        <dbReference type="Rhea" id="RHEA:24080"/>
        <dbReference type="Rhea" id="RHEA-COMP:9671"/>
        <dbReference type="Rhea" id="RHEA-COMP:9705"/>
        <dbReference type="ChEBI" id="CHEBI:15378"/>
        <dbReference type="ChEBI" id="CHEBI:30616"/>
        <dbReference type="ChEBI" id="CHEBI:33019"/>
        <dbReference type="ChEBI" id="CHEBI:57912"/>
        <dbReference type="ChEBI" id="CHEBI:78442"/>
        <dbReference type="ChEBI" id="CHEBI:78535"/>
        <dbReference type="ChEBI" id="CHEBI:456215"/>
        <dbReference type="EC" id="6.1.1.2"/>
    </reaction>
</comment>
<dbReference type="GO" id="GO:0004830">
    <property type="term" value="F:tryptophan-tRNA ligase activity"/>
    <property type="evidence" value="ECO:0007669"/>
    <property type="project" value="UniProtKB-UniRule"/>
</dbReference>
<organism evidence="10 11">
    <name type="scientific">Berkelbacteria bacterium GW2011_GWA1_36_9</name>
    <dbReference type="NCBI Taxonomy" id="1618331"/>
    <lineage>
        <taxon>Bacteria</taxon>
        <taxon>Candidatus Berkelbacteria</taxon>
    </lineage>
</organism>
<dbReference type="GO" id="GO:0005524">
    <property type="term" value="F:ATP binding"/>
    <property type="evidence" value="ECO:0007669"/>
    <property type="project" value="UniProtKB-UniRule"/>
</dbReference>
<evidence type="ECO:0000313" key="11">
    <source>
        <dbReference type="Proteomes" id="UP000034508"/>
    </source>
</evidence>
<evidence type="ECO:0000256" key="8">
    <source>
        <dbReference type="HAMAP-Rule" id="MF_00140"/>
    </source>
</evidence>
<dbReference type="HAMAP" id="MF_00140_B">
    <property type="entry name" value="Trp_tRNA_synth_B"/>
    <property type="match status" value="1"/>
</dbReference>
<evidence type="ECO:0000256" key="4">
    <source>
        <dbReference type="ARBA" id="ARBA00022840"/>
    </source>
</evidence>
<feature type="binding site" evidence="8">
    <location>
        <begin position="16"/>
        <end position="17"/>
    </location>
    <ligand>
        <name>ATP</name>
        <dbReference type="ChEBI" id="CHEBI:30616"/>
    </ligand>
</feature>
<dbReference type="InterPro" id="IPR014729">
    <property type="entry name" value="Rossmann-like_a/b/a_fold"/>
</dbReference>
<keyword evidence="6 8" id="KW-0030">Aminoacyl-tRNA synthetase</keyword>
<feature type="binding site" evidence="8">
    <location>
        <begin position="8"/>
        <end position="10"/>
    </location>
    <ligand>
        <name>ATP</name>
        <dbReference type="ChEBI" id="CHEBI:30616"/>
    </ligand>
</feature>
<name>A0A0G0FI22_9BACT</name>
<dbReference type="AlphaFoldDB" id="A0A0G0FI22"/>
<dbReference type="EMBL" id="LBSM01000002">
    <property type="protein sequence ID" value="KKQ18698.1"/>
    <property type="molecule type" value="Genomic_DNA"/>
</dbReference>
<evidence type="ECO:0000256" key="2">
    <source>
        <dbReference type="ARBA" id="ARBA00022598"/>
    </source>
</evidence>
<dbReference type="Proteomes" id="UP000034508">
    <property type="component" value="Unassembled WGS sequence"/>
</dbReference>